<dbReference type="InterPro" id="IPR050556">
    <property type="entry name" value="Type_II_TA_system_RNase"/>
</dbReference>
<accession>A0A3B1AWC1</accession>
<feature type="domain" description="PIN" evidence="7">
    <location>
        <begin position="3"/>
        <end position="122"/>
    </location>
</feature>
<evidence type="ECO:0000256" key="2">
    <source>
        <dbReference type="ARBA" id="ARBA00022722"/>
    </source>
</evidence>
<dbReference type="PANTHER" id="PTHR33653">
    <property type="entry name" value="RIBONUCLEASE VAPC2"/>
    <property type="match status" value="1"/>
</dbReference>
<dbReference type="SUPFAM" id="SSF88723">
    <property type="entry name" value="PIN domain-like"/>
    <property type="match status" value="1"/>
</dbReference>
<dbReference type="EMBL" id="UOFX01000070">
    <property type="protein sequence ID" value="VAX10336.1"/>
    <property type="molecule type" value="Genomic_DNA"/>
</dbReference>
<dbReference type="GO" id="GO:0046872">
    <property type="term" value="F:metal ion binding"/>
    <property type="evidence" value="ECO:0007669"/>
    <property type="project" value="UniProtKB-KW"/>
</dbReference>
<dbReference type="Pfam" id="PF01850">
    <property type="entry name" value="PIN"/>
    <property type="match status" value="1"/>
</dbReference>
<sequence>MRVLLDTCVLSELRHPNGDARVQLAVEEIADKELFVSVISVGEIVKGIFLLPDGKRKSELHSWVQTLERHYATRIVPVDLETSRIWGELTATAQMKGKTVSTADGLIASTAIRHGLHIMTRNLTDFEPTGAMLINPWVR</sequence>
<dbReference type="CDD" id="cd18746">
    <property type="entry name" value="PIN_VapC4-5_FitB-like"/>
    <property type="match status" value="1"/>
</dbReference>
<evidence type="ECO:0000259" key="7">
    <source>
        <dbReference type="Pfam" id="PF01850"/>
    </source>
</evidence>
<dbReference type="PANTHER" id="PTHR33653:SF1">
    <property type="entry name" value="RIBONUCLEASE VAPC2"/>
    <property type="match status" value="1"/>
</dbReference>
<keyword evidence="2" id="KW-0540">Nuclease</keyword>
<comment type="cofactor">
    <cofactor evidence="1">
        <name>Mg(2+)</name>
        <dbReference type="ChEBI" id="CHEBI:18420"/>
    </cofactor>
</comment>
<evidence type="ECO:0000256" key="6">
    <source>
        <dbReference type="ARBA" id="ARBA00038093"/>
    </source>
</evidence>
<dbReference type="InterPro" id="IPR029060">
    <property type="entry name" value="PIN-like_dom_sf"/>
</dbReference>
<name>A0A3B1AWC1_9ZZZZ</name>
<evidence type="ECO:0000313" key="8">
    <source>
        <dbReference type="EMBL" id="VAX10336.1"/>
    </source>
</evidence>
<keyword evidence="5" id="KW-0460">Magnesium</keyword>
<comment type="similarity">
    <text evidence="6">Belongs to the PINc/VapC protein family.</text>
</comment>
<gene>
    <name evidence="8" type="ORF">MNBD_GAMMA26-1503</name>
</gene>
<keyword evidence="4" id="KW-0378">Hydrolase</keyword>
<dbReference type="Gene3D" id="3.40.50.1010">
    <property type="entry name" value="5'-nuclease"/>
    <property type="match status" value="1"/>
</dbReference>
<proteinExistence type="inferred from homology"/>
<evidence type="ECO:0000256" key="5">
    <source>
        <dbReference type="ARBA" id="ARBA00022842"/>
    </source>
</evidence>
<dbReference type="GO" id="GO:0004518">
    <property type="term" value="F:nuclease activity"/>
    <property type="evidence" value="ECO:0007669"/>
    <property type="project" value="UniProtKB-KW"/>
</dbReference>
<keyword evidence="3" id="KW-0479">Metal-binding</keyword>
<protein>
    <recommendedName>
        <fullName evidence="7">PIN domain-containing protein</fullName>
    </recommendedName>
</protein>
<dbReference type="InterPro" id="IPR002716">
    <property type="entry name" value="PIN_dom"/>
</dbReference>
<organism evidence="8">
    <name type="scientific">hydrothermal vent metagenome</name>
    <dbReference type="NCBI Taxonomy" id="652676"/>
    <lineage>
        <taxon>unclassified sequences</taxon>
        <taxon>metagenomes</taxon>
        <taxon>ecological metagenomes</taxon>
    </lineage>
</organism>
<dbReference type="AlphaFoldDB" id="A0A3B1AWC1"/>
<dbReference type="GO" id="GO:0016787">
    <property type="term" value="F:hydrolase activity"/>
    <property type="evidence" value="ECO:0007669"/>
    <property type="project" value="UniProtKB-KW"/>
</dbReference>
<evidence type="ECO:0000256" key="3">
    <source>
        <dbReference type="ARBA" id="ARBA00022723"/>
    </source>
</evidence>
<reference evidence="8" key="1">
    <citation type="submission" date="2018-06" db="EMBL/GenBank/DDBJ databases">
        <authorList>
            <person name="Zhirakovskaya E."/>
        </authorList>
    </citation>
    <scope>NUCLEOTIDE SEQUENCE</scope>
</reference>
<evidence type="ECO:0000256" key="1">
    <source>
        <dbReference type="ARBA" id="ARBA00001946"/>
    </source>
</evidence>
<evidence type="ECO:0000256" key="4">
    <source>
        <dbReference type="ARBA" id="ARBA00022801"/>
    </source>
</evidence>